<dbReference type="CDD" id="cd00200">
    <property type="entry name" value="WD40"/>
    <property type="match status" value="1"/>
</dbReference>
<dbReference type="PANTHER" id="PTHR19848">
    <property type="entry name" value="WD40 REPEAT PROTEIN"/>
    <property type="match status" value="1"/>
</dbReference>
<evidence type="ECO:0000256" key="3">
    <source>
        <dbReference type="PROSITE-ProRule" id="PRU00221"/>
    </source>
</evidence>
<feature type="repeat" description="WD" evidence="3">
    <location>
        <begin position="127"/>
        <end position="168"/>
    </location>
</feature>
<sequence length="367" mass="41256">MSAKIMRLETMVETLQEDLKNFGKGKKKDASLALPRAPAKFTCKGHKSAITCVAFHPVYSQVVTSSEDCSIMVWDYDEGQQEKKLKGHIDVVQHVTFNQDGKLLASCSADLSIKVWNVEKALCVKTMKGHDHTVSCVEFIASGDRLMSCSRDKSIKLWDVQSGYCLRTIQGHRDWVRQVKITPCSTLFASCSIDHTVRVWDFKKAEEIITFRDHKHVVDAIAFSHERADKVLLKHVHGTNGSKEAEAKTAGSNAKETSSPYTPQFIASASRDKTIKIFHIPSGAMVADINGHENWVRGVLFHPSGKYLLSCADDQTIRVWDLEKRFRCRKILEDAHDPFVTCIDWNMSRPVLASGGVDNIMKIWECS</sequence>
<gene>
    <name evidence="4" type="ORF">LGLO00237_LOCUS30599</name>
</gene>
<feature type="repeat" description="WD" evidence="3">
    <location>
        <begin position="333"/>
        <end position="367"/>
    </location>
</feature>
<keyword evidence="2" id="KW-0677">Repeat</keyword>
<dbReference type="PANTHER" id="PTHR19848:SF8">
    <property type="entry name" value="F-BOX AND WD REPEAT DOMAIN CONTAINING 7"/>
    <property type="match status" value="1"/>
</dbReference>
<dbReference type="InterPro" id="IPR019775">
    <property type="entry name" value="WD40_repeat_CS"/>
</dbReference>
<keyword evidence="1 3" id="KW-0853">WD repeat</keyword>
<feature type="repeat" description="WD" evidence="3">
    <location>
        <begin position="169"/>
        <end position="210"/>
    </location>
</feature>
<proteinExistence type="predicted"/>
<evidence type="ECO:0008006" key="5">
    <source>
        <dbReference type="Google" id="ProtNLM"/>
    </source>
</evidence>
<evidence type="ECO:0000256" key="1">
    <source>
        <dbReference type="ARBA" id="ARBA00022574"/>
    </source>
</evidence>
<dbReference type="InterPro" id="IPR036322">
    <property type="entry name" value="WD40_repeat_dom_sf"/>
</dbReference>
<dbReference type="SMART" id="SM00320">
    <property type="entry name" value="WD40"/>
    <property type="match status" value="7"/>
</dbReference>
<dbReference type="InterPro" id="IPR015943">
    <property type="entry name" value="WD40/YVTN_repeat-like_dom_sf"/>
</dbReference>
<dbReference type="Gene3D" id="2.130.10.10">
    <property type="entry name" value="YVTN repeat-like/Quinoprotein amine dehydrogenase"/>
    <property type="match status" value="1"/>
</dbReference>
<organism evidence="4">
    <name type="scientific">Lotharella globosa</name>
    <dbReference type="NCBI Taxonomy" id="91324"/>
    <lineage>
        <taxon>Eukaryota</taxon>
        <taxon>Sar</taxon>
        <taxon>Rhizaria</taxon>
        <taxon>Cercozoa</taxon>
        <taxon>Chlorarachniophyceae</taxon>
        <taxon>Lotharella</taxon>
    </lineage>
</organism>
<protein>
    <recommendedName>
        <fullName evidence="5">Lissencephaly-1 homolog</fullName>
    </recommendedName>
</protein>
<dbReference type="PROSITE" id="PS50294">
    <property type="entry name" value="WD_REPEATS_REGION"/>
    <property type="match status" value="6"/>
</dbReference>
<evidence type="ECO:0000313" key="4">
    <source>
        <dbReference type="EMBL" id="CAE0678817.1"/>
    </source>
</evidence>
<dbReference type="SUPFAM" id="SSF50978">
    <property type="entry name" value="WD40 repeat-like"/>
    <property type="match status" value="1"/>
</dbReference>
<dbReference type="PROSITE" id="PS50082">
    <property type="entry name" value="WD_REPEATS_2"/>
    <property type="match status" value="6"/>
</dbReference>
<dbReference type="InterPro" id="IPR020472">
    <property type="entry name" value="WD40_PAC1"/>
</dbReference>
<reference evidence="4" key="1">
    <citation type="submission" date="2021-01" db="EMBL/GenBank/DDBJ databases">
        <authorList>
            <person name="Corre E."/>
            <person name="Pelletier E."/>
            <person name="Niang G."/>
            <person name="Scheremetjew M."/>
            <person name="Finn R."/>
            <person name="Kale V."/>
            <person name="Holt S."/>
            <person name="Cochrane G."/>
            <person name="Meng A."/>
            <person name="Brown T."/>
            <person name="Cohen L."/>
        </authorList>
    </citation>
    <scope>NUCLEOTIDE SEQUENCE</scope>
    <source>
        <strain evidence="4">CCCM811</strain>
    </source>
</reference>
<dbReference type="PROSITE" id="PS00678">
    <property type="entry name" value="WD_REPEATS_1"/>
    <property type="match status" value="4"/>
</dbReference>
<evidence type="ECO:0000256" key="2">
    <source>
        <dbReference type="ARBA" id="ARBA00022737"/>
    </source>
</evidence>
<dbReference type="EMBL" id="HBIV01043592">
    <property type="protein sequence ID" value="CAE0678817.1"/>
    <property type="molecule type" value="Transcribed_RNA"/>
</dbReference>
<dbReference type="Pfam" id="PF00400">
    <property type="entry name" value="WD40"/>
    <property type="match status" value="6"/>
</dbReference>
<feature type="repeat" description="WD" evidence="3">
    <location>
        <begin position="43"/>
        <end position="84"/>
    </location>
</feature>
<accession>A0A7S3ZCQ1</accession>
<dbReference type="AlphaFoldDB" id="A0A7S3ZCQ1"/>
<name>A0A7S3ZCQ1_9EUKA</name>
<dbReference type="PRINTS" id="PR00320">
    <property type="entry name" value="GPROTEINBRPT"/>
</dbReference>
<feature type="repeat" description="WD" evidence="3">
    <location>
        <begin position="289"/>
        <end position="323"/>
    </location>
</feature>
<dbReference type="InterPro" id="IPR001680">
    <property type="entry name" value="WD40_rpt"/>
</dbReference>
<feature type="repeat" description="WD" evidence="3">
    <location>
        <begin position="85"/>
        <end position="126"/>
    </location>
</feature>